<dbReference type="Proteomes" id="UP001255416">
    <property type="component" value="Unassembled WGS sequence"/>
</dbReference>
<evidence type="ECO:0000313" key="6">
    <source>
        <dbReference type="EMBL" id="MDU9005437.1"/>
    </source>
</evidence>
<dbReference type="Pfam" id="PF00034">
    <property type="entry name" value="Cytochrom_C"/>
    <property type="match status" value="1"/>
</dbReference>
<evidence type="ECO:0000256" key="4">
    <source>
        <dbReference type="PROSITE-ProRule" id="PRU00433"/>
    </source>
</evidence>
<keyword evidence="3 4" id="KW-0408">Iron</keyword>
<dbReference type="PANTHER" id="PTHR35008">
    <property type="entry name" value="BLL4482 PROTEIN-RELATED"/>
    <property type="match status" value="1"/>
</dbReference>
<comment type="caution">
    <text evidence="6">The sequence shown here is derived from an EMBL/GenBank/DDBJ whole genome shotgun (WGS) entry which is preliminary data.</text>
</comment>
<evidence type="ECO:0000259" key="5">
    <source>
        <dbReference type="PROSITE" id="PS51007"/>
    </source>
</evidence>
<name>A0ABU3VGX3_9RHOB</name>
<evidence type="ECO:0000313" key="7">
    <source>
        <dbReference type="Proteomes" id="UP001255416"/>
    </source>
</evidence>
<sequence length="134" mass="14358">MNRYIAVFAALAIAAGIVIWMRPRPPQPTAVTTELKIPPLTEAETLGKLVYDAKCATCHGQNGAGADGAGPPLVHKIYEPGHHGDYAFQMAVSNGVQSHHWSFGDMPPVEGLTQADVKNIVSYVRALQRANGIQ</sequence>
<gene>
    <name evidence="6" type="ORF">QO231_16485</name>
</gene>
<dbReference type="InterPro" id="IPR009056">
    <property type="entry name" value="Cyt_c-like_dom"/>
</dbReference>
<accession>A0ABU3VGX3</accession>
<keyword evidence="1 4" id="KW-0349">Heme</keyword>
<feature type="domain" description="Cytochrome c" evidence="5">
    <location>
        <begin position="42"/>
        <end position="128"/>
    </location>
</feature>
<organism evidence="6 7">
    <name type="scientific">Sedimentitalea todarodis</name>
    <dbReference type="NCBI Taxonomy" id="1631240"/>
    <lineage>
        <taxon>Bacteria</taxon>
        <taxon>Pseudomonadati</taxon>
        <taxon>Pseudomonadota</taxon>
        <taxon>Alphaproteobacteria</taxon>
        <taxon>Rhodobacterales</taxon>
        <taxon>Paracoccaceae</taxon>
        <taxon>Sedimentitalea</taxon>
    </lineage>
</organism>
<keyword evidence="2 4" id="KW-0479">Metal-binding</keyword>
<dbReference type="PANTHER" id="PTHR35008:SF4">
    <property type="entry name" value="BLL4482 PROTEIN"/>
    <property type="match status" value="1"/>
</dbReference>
<dbReference type="EMBL" id="JASMWN010000014">
    <property type="protein sequence ID" value="MDU9005437.1"/>
    <property type="molecule type" value="Genomic_DNA"/>
</dbReference>
<dbReference type="SUPFAM" id="SSF46626">
    <property type="entry name" value="Cytochrome c"/>
    <property type="match status" value="1"/>
</dbReference>
<dbReference type="InterPro" id="IPR051459">
    <property type="entry name" value="Cytochrome_c-type_DH"/>
</dbReference>
<dbReference type="Gene3D" id="1.10.760.10">
    <property type="entry name" value="Cytochrome c-like domain"/>
    <property type="match status" value="1"/>
</dbReference>
<reference evidence="7" key="1">
    <citation type="submission" date="2023-05" db="EMBL/GenBank/DDBJ databases">
        <title>Sedimentitalea sp. nov. JM2-8.</title>
        <authorList>
            <person name="Huang J."/>
        </authorList>
    </citation>
    <scope>NUCLEOTIDE SEQUENCE [LARGE SCALE GENOMIC DNA]</scope>
    <source>
        <strain evidence="7">KHS03</strain>
    </source>
</reference>
<dbReference type="PROSITE" id="PS51007">
    <property type="entry name" value="CYTC"/>
    <property type="match status" value="1"/>
</dbReference>
<evidence type="ECO:0000256" key="2">
    <source>
        <dbReference type="ARBA" id="ARBA00022723"/>
    </source>
</evidence>
<evidence type="ECO:0000256" key="3">
    <source>
        <dbReference type="ARBA" id="ARBA00023004"/>
    </source>
</evidence>
<evidence type="ECO:0000256" key="1">
    <source>
        <dbReference type="ARBA" id="ARBA00022617"/>
    </source>
</evidence>
<keyword evidence="7" id="KW-1185">Reference proteome</keyword>
<dbReference type="InterPro" id="IPR036909">
    <property type="entry name" value="Cyt_c-like_dom_sf"/>
</dbReference>
<proteinExistence type="predicted"/>
<protein>
    <submittedName>
        <fullName evidence="6">Cytochrome c</fullName>
    </submittedName>
</protein>
<dbReference type="RefSeq" id="WP_316778805.1">
    <property type="nucleotide sequence ID" value="NZ_JASMWN010000014.1"/>
</dbReference>